<evidence type="ECO:0000259" key="1">
    <source>
        <dbReference type="Pfam" id="PF02627"/>
    </source>
</evidence>
<dbReference type="AlphaFoldDB" id="A0A5E7GI49"/>
<dbReference type="Proteomes" id="UP000349468">
    <property type="component" value="Unassembled WGS sequence"/>
</dbReference>
<accession>A0A5E7GI49</accession>
<dbReference type="EMBL" id="CABVIK010000001">
    <property type="protein sequence ID" value="VVO51144.1"/>
    <property type="molecule type" value="Genomic_DNA"/>
</dbReference>
<protein>
    <recommendedName>
        <fullName evidence="1">Carboxymuconolactone decarboxylase-like domain-containing protein</fullName>
    </recommendedName>
</protein>
<reference evidence="2 3" key="1">
    <citation type="submission" date="2019-09" db="EMBL/GenBank/DDBJ databases">
        <authorList>
            <person name="Chandra G."/>
            <person name="Truman W A."/>
        </authorList>
    </citation>
    <scope>NUCLEOTIDE SEQUENCE [LARGE SCALE GENOMIC DNA]</scope>
    <source>
        <strain evidence="2">PS870</strain>
    </source>
</reference>
<organism evidence="2 3">
    <name type="scientific">Pseudomonas fluorescens</name>
    <dbReference type="NCBI Taxonomy" id="294"/>
    <lineage>
        <taxon>Bacteria</taxon>
        <taxon>Pseudomonadati</taxon>
        <taxon>Pseudomonadota</taxon>
        <taxon>Gammaproteobacteria</taxon>
        <taxon>Pseudomonadales</taxon>
        <taxon>Pseudomonadaceae</taxon>
        <taxon>Pseudomonas</taxon>
    </lineage>
</organism>
<dbReference type="InterPro" id="IPR052512">
    <property type="entry name" value="4CMD/NDH-1_regulator"/>
</dbReference>
<dbReference type="GO" id="GO:0051920">
    <property type="term" value="F:peroxiredoxin activity"/>
    <property type="evidence" value="ECO:0007669"/>
    <property type="project" value="InterPro"/>
</dbReference>
<sequence>MHPSESPELTSMFDNIKSASPVLERYTKEVLFGALWQGPELSTRDRSIVTLSVMISRNQSAHMTSYLDLALDNGVSPDEISEIIAHLAFYTGWANAMSAVGVTRSVFEQRGITTDQLSPAIVNLLPVDAAAEEQRALAVVEKFGTTVPELVQFTNDILFSDVWRRPGLSPRDRCLITVCMVIATSQVTVLPFYLNRSMDYGLTRVEVAHVMTQLAFYSGWSTVYSALPFIKDVFESRSS</sequence>
<dbReference type="InterPro" id="IPR029032">
    <property type="entry name" value="AhpD-like"/>
</dbReference>
<feature type="domain" description="Carboxymuconolactone decarboxylase-like" evidence="1">
    <location>
        <begin position="148"/>
        <end position="231"/>
    </location>
</feature>
<dbReference type="Gene3D" id="1.20.1290.10">
    <property type="entry name" value="AhpD-like"/>
    <property type="match status" value="1"/>
</dbReference>
<dbReference type="RefSeq" id="WP_154911570.1">
    <property type="nucleotide sequence ID" value="NZ_CABVIK010000001.1"/>
</dbReference>
<name>A0A5E7GI49_PSEFL</name>
<dbReference type="InterPro" id="IPR003779">
    <property type="entry name" value="CMD-like"/>
</dbReference>
<dbReference type="Pfam" id="PF02627">
    <property type="entry name" value="CMD"/>
    <property type="match status" value="2"/>
</dbReference>
<dbReference type="PANTHER" id="PTHR33570:SF9">
    <property type="entry name" value="BLL4600 PROTEIN"/>
    <property type="match status" value="1"/>
</dbReference>
<gene>
    <name evidence="2" type="ORF">PS870_00309</name>
</gene>
<evidence type="ECO:0000313" key="2">
    <source>
        <dbReference type="EMBL" id="VVO51144.1"/>
    </source>
</evidence>
<proteinExistence type="predicted"/>
<evidence type="ECO:0000313" key="3">
    <source>
        <dbReference type="Proteomes" id="UP000349468"/>
    </source>
</evidence>
<dbReference type="PANTHER" id="PTHR33570">
    <property type="entry name" value="4-CARBOXYMUCONOLACTONE DECARBOXYLASE FAMILY PROTEIN"/>
    <property type="match status" value="1"/>
</dbReference>
<dbReference type="SUPFAM" id="SSF69118">
    <property type="entry name" value="AhpD-like"/>
    <property type="match status" value="1"/>
</dbReference>
<feature type="domain" description="Carboxymuconolactone decarboxylase-like" evidence="1">
    <location>
        <begin position="23"/>
        <end position="104"/>
    </location>
</feature>